<feature type="domain" description="SET" evidence="8">
    <location>
        <begin position="100"/>
        <end position="212"/>
    </location>
</feature>
<keyword evidence="7" id="KW-0862">Zinc</keyword>
<accession>A0A1Y2DNY6</accession>
<dbReference type="SUPFAM" id="SSF82199">
    <property type="entry name" value="SET domain"/>
    <property type="match status" value="1"/>
</dbReference>
<dbReference type="InterPro" id="IPR046341">
    <property type="entry name" value="SET_dom_sf"/>
</dbReference>
<comment type="subcellular location">
    <subcellularLocation>
        <location evidence="1">Chromosome</location>
    </subcellularLocation>
</comment>
<evidence type="ECO:0000256" key="5">
    <source>
        <dbReference type="ARBA" id="ARBA00022691"/>
    </source>
</evidence>
<dbReference type="EMBL" id="MCFJ01000011">
    <property type="protein sequence ID" value="ORY60927.1"/>
    <property type="molecule type" value="Genomic_DNA"/>
</dbReference>
<dbReference type="Gene3D" id="2.170.270.10">
    <property type="entry name" value="SET domain"/>
    <property type="match status" value="1"/>
</dbReference>
<evidence type="ECO:0000313" key="9">
    <source>
        <dbReference type="EMBL" id="ORY60927.1"/>
    </source>
</evidence>
<dbReference type="InParanoid" id="A0A1Y2DNY6"/>
<dbReference type="STRING" id="1141098.A0A1Y2DNY6"/>
<dbReference type="GO" id="GO:0046872">
    <property type="term" value="F:metal ion binding"/>
    <property type="evidence" value="ECO:0007669"/>
    <property type="project" value="UniProtKB-KW"/>
</dbReference>
<dbReference type="GO" id="GO:0032259">
    <property type="term" value="P:methylation"/>
    <property type="evidence" value="ECO:0007669"/>
    <property type="project" value="UniProtKB-KW"/>
</dbReference>
<dbReference type="OrthoDB" id="5227955at2759"/>
<evidence type="ECO:0000259" key="8">
    <source>
        <dbReference type="PROSITE" id="PS50280"/>
    </source>
</evidence>
<evidence type="ECO:0000256" key="7">
    <source>
        <dbReference type="ARBA" id="ARBA00022833"/>
    </source>
</evidence>
<dbReference type="AlphaFoldDB" id="A0A1Y2DNY6"/>
<evidence type="ECO:0000256" key="1">
    <source>
        <dbReference type="ARBA" id="ARBA00004286"/>
    </source>
</evidence>
<sequence>MPLTFYAYNAREGGRHVVAGVTRITKHRFPKLAAWRNQPGVASFRRKNEGRLPQRALDVLTCQTENDACLNCNDTTSNTCPPGQACYNLFKRRWSNIFSNNLMIKQTSNNMGYGVFVRTNRTIPRGTWIGEYVGELIPFDPNRVNGSNYEYDFHGNIARVDAVAHGNFLRFVNHACDNNVDSNEYTIGGRLCILFRARRNIVGGQELTLNYGAQFFQPPNLCRCSLLLLPHAARELESDSEEESDED</sequence>
<keyword evidence="5" id="KW-0949">S-adenosyl-L-methionine</keyword>
<keyword evidence="6" id="KW-0479">Metal-binding</keyword>
<comment type="caution">
    <text evidence="9">The sequence shown here is derived from an EMBL/GenBank/DDBJ whole genome shotgun (WGS) entry which is preliminary data.</text>
</comment>
<evidence type="ECO:0000256" key="2">
    <source>
        <dbReference type="ARBA" id="ARBA00022454"/>
    </source>
</evidence>
<gene>
    <name evidence="9" type="ORF">BCR38DRAFT_487984</name>
</gene>
<keyword evidence="3" id="KW-0489">Methyltransferase</keyword>
<dbReference type="PANTHER" id="PTHR46223">
    <property type="entry name" value="HISTONE-LYSINE N-METHYLTRANSFERASE SUV39H"/>
    <property type="match status" value="1"/>
</dbReference>
<evidence type="ECO:0000256" key="6">
    <source>
        <dbReference type="ARBA" id="ARBA00022723"/>
    </source>
</evidence>
<dbReference type="GO" id="GO:0008168">
    <property type="term" value="F:methyltransferase activity"/>
    <property type="evidence" value="ECO:0007669"/>
    <property type="project" value="UniProtKB-KW"/>
</dbReference>
<dbReference type="GO" id="GO:0005694">
    <property type="term" value="C:chromosome"/>
    <property type="evidence" value="ECO:0007669"/>
    <property type="project" value="UniProtKB-SubCell"/>
</dbReference>
<keyword evidence="4" id="KW-0808">Transferase</keyword>
<dbReference type="InterPro" id="IPR050973">
    <property type="entry name" value="H3K9_Histone-Lys_N-MTase"/>
</dbReference>
<dbReference type="SMART" id="SM00317">
    <property type="entry name" value="SET"/>
    <property type="match status" value="1"/>
</dbReference>
<protein>
    <recommendedName>
        <fullName evidence="8">SET domain-containing protein</fullName>
    </recommendedName>
</protein>
<reference evidence="9 10" key="1">
    <citation type="submission" date="2016-07" db="EMBL/GenBank/DDBJ databases">
        <title>Pervasive Adenine N6-methylation of Active Genes in Fungi.</title>
        <authorList>
            <consortium name="DOE Joint Genome Institute"/>
            <person name="Mondo S.J."/>
            <person name="Dannebaum R.O."/>
            <person name="Kuo R.C."/>
            <person name="Labutti K."/>
            <person name="Haridas S."/>
            <person name="Kuo A."/>
            <person name="Salamov A."/>
            <person name="Ahrendt S.R."/>
            <person name="Lipzen A."/>
            <person name="Sullivan W."/>
            <person name="Andreopoulos W.B."/>
            <person name="Clum A."/>
            <person name="Lindquist E."/>
            <person name="Daum C."/>
            <person name="Ramamoorthy G.K."/>
            <person name="Gryganskyi A."/>
            <person name="Culley D."/>
            <person name="Magnuson J.K."/>
            <person name="James T.Y."/>
            <person name="O'Malley M.A."/>
            <person name="Stajich J.E."/>
            <person name="Spatafora J.W."/>
            <person name="Visel A."/>
            <person name="Grigoriev I.V."/>
        </authorList>
    </citation>
    <scope>NUCLEOTIDE SEQUENCE [LARGE SCALE GENOMIC DNA]</scope>
    <source>
        <strain evidence="9 10">CBS 129021</strain>
    </source>
</reference>
<keyword evidence="10" id="KW-1185">Reference proteome</keyword>
<evidence type="ECO:0000256" key="3">
    <source>
        <dbReference type="ARBA" id="ARBA00022603"/>
    </source>
</evidence>
<dbReference type="GeneID" id="63780432"/>
<dbReference type="PANTHER" id="PTHR46223:SF3">
    <property type="entry name" value="HISTONE-LYSINE N-METHYLTRANSFERASE SET-23"/>
    <property type="match status" value="1"/>
</dbReference>
<dbReference type="RefSeq" id="XP_040713154.1">
    <property type="nucleotide sequence ID" value="XM_040864220.1"/>
</dbReference>
<dbReference type="PROSITE" id="PS50280">
    <property type="entry name" value="SET"/>
    <property type="match status" value="1"/>
</dbReference>
<evidence type="ECO:0000256" key="4">
    <source>
        <dbReference type="ARBA" id="ARBA00022679"/>
    </source>
</evidence>
<organism evidence="9 10">
    <name type="scientific">Pseudomassariella vexata</name>
    <dbReference type="NCBI Taxonomy" id="1141098"/>
    <lineage>
        <taxon>Eukaryota</taxon>
        <taxon>Fungi</taxon>
        <taxon>Dikarya</taxon>
        <taxon>Ascomycota</taxon>
        <taxon>Pezizomycotina</taxon>
        <taxon>Sordariomycetes</taxon>
        <taxon>Xylariomycetidae</taxon>
        <taxon>Amphisphaeriales</taxon>
        <taxon>Pseudomassariaceae</taxon>
        <taxon>Pseudomassariella</taxon>
    </lineage>
</organism>
<dbReference type="Proteomes" id="UP000193689">
    <property type="component" value="Unassembled WGS sequence"/>
</dbReference>
<dbReference type="InterPro" id="IPR001214">
    <property type="entry name" value="SET_dom"/>
</dbReference>
<name>A0A1Y2DNY6_9PEZI</name>
<dbReference type="Pfam" id="PF00856">
    <property type="entry name" value="SET"/>
    <property type="match status" value="1"/>
</dbReference>
<keyword evidence="2" id="KW-0158">Chromosome</keyword>
<proteinExistence type="predicted"/>
<evidence type="ECO:0000313" key="10">
    <source>
        <dbReference type="Proteomes" id="UP000193689"/>
    </source>
</evidence>